<proteinExistence type="predicted"/>
<reference evidence="2" key="1">
    <citation type="journal article" date="2019" name="Int. J. Syst. Evol. Microbiol.">
        <title>The Global Catalogue of Microorganisms (GCM) 10K type strain sequencing project: providing services to taxonomists for standard genome sequencing and annotation.</title>
        <authorList>
            <consortium name="The Broad Institute Genomics Platform"/>
            <consortium name="The Broad Institute Genome Sequencing Center for Infectious Disease"/>
            <person name="Wu L."/>
            <person name="Ma J."/>
        </authorList>
    </citation>
    <scope>NUCLEOTIDE SEQUENCE [LARGE SCALE GENOMIC DNA]</scope>
    <source>
        <strain evidence="2">CGMCC 4.7289</strain>
    </source>
</reference>
<dbReference type="EMBL" id="JBHSAY010000009">
    <property type="protein sequence ID" value="MFC4133067.1"/>
    <property type="molecule type" value="Genomic_DNA"/>
</dbReference>
<name>A0ABV8LPW4_9ACTN</name>
<dbReference type="RefSeq" id="WP_253751842.1">
    <property type="nucleotide sequence ID" value="NZ_JAMZDZ010000001.1"/>
</dbReference>
<dbReference type="GO" id="GO:0016787">
    <property type="term" value="F:hydrolase activity"/>
    <property type="evidence" value="ECO:0007669"/>
    <property type="project" value="UniProtKB-KW"/>
</dbReference>
<keyword evidence="1" id="KW-0378">Hydrolase</keyword>
<accession>A0ABV8LPW4</accession>
<protein>
    <submittedName>
        <fullName evidence="1">Alpha/beta hydrolase</fullName>
    </submittedName>
</protein>
<dbReference type="Gene3D" id="3.40.50.1820">
    <property type="entry name" value="alpha/beta hydrolase"/>
    <property type="match status" value="1"/>
</dbReference>
<evidence type="ECO:0000313" key="2">
    <source>
        <dbReference type="Proteomes" id="UP001595816"/>
    </source>
</evidence>
<comment type="caution">
    <text evidence="1">The sequence shown here is derived from an EMBL/GenBank/DDBJ whole genome shotgun (WGS) entry which is preliminary data.</text>
</comment>
<gene>
    <name evidence="1" type="ORF">ACFOZ4_20840</name>
</gene>
<evidence type="ECO:0000313" key="1">
    <source>
        <dbReference type="EMBL" id="MFC4133067.1"/>
    </source>
</evidence>
<keyword evidence="2" id="KW-1185">Reference proteome</keyword>
<dbReference type="Proteomes" id="UP001595816">
    <property type="component" value="Unassembled WGS sequence"/>
</dbReference>
<organism evidence="1 2">
    <name type="scientific">Hamadaea flava</name>
    <dbReference type="NCBI Taxonomy" id="1742688"/>
    <lineage>
        <taxon>Bacteria</taxon>
        <taxon>Bacillati</taxon>
        <taxon>Actinomycetota</taxon>
        <taxon>Actinomycetes</taxon>
        <taxon>Micromonosporales</taxon>
        <taxon>Micromonosporaceae</taxon>
        <taxon>Hamadaea</taxon>
    </lineage>
</organism>
<sequence length="183" mass="19350">MADVLILPGGRYGPELPLLHYAARAAEARGGVVESAHWERRTDLRSLPAEQRMDWIESQVRPHLQGIGLLVGKSLGTYGARLAAEHRLPAVWLTPILNNATIVAAMSAATAPMLLVGGTADPMWDGTVARKLGPHVLEVDGADHGMDVPGRLAASVEVLGRVATAVEDFLDEIGYAGPGSHQG</sequence>
<dbReference type="SUPFAM" id="SSF53474">
    <property type="entry name" value="alpha/beta-Hydrolases"/>
    <property type="match status" value="1"/>
</dbReference>
<dbReference type="InterPro" id="IPR029058">
    <property type="entry name" value="AB_hydrolase_fold"/>
</dbReference>